<gene>
    <name evidence="7" type="ORF">EB796_014105</name>
</gene>
<name>A0A7J7JPN0_BUGNE</name>
<accession>A0A7J7JPN0</accession>
<evidence type="ECO:0000313" key="7">
    <source>
        <dbReference type="EMBL" id="KAF6027584.1"/>
    </source>
</evidence>
<evidence type="ECO:0000313" key="8">
    <source>
        <dbReference type="Proteomes" id="UP000593567"/>
    </source>
</evidence>
<keyword evidence="8" id="KW-1185">Reference proteome</keyword>
<evidence type="ECO:0000256" key="2">
    <source>
        <dbReference type="ARBA" id="ARBA00006843"/>
    </source>
</evidence>
<keyword evidence="5 6" id="KW-0472">Membrane</keyword>
<feature type="transmembrane region" description="Helical" evidence="6">
    <location>
        <begin position="107"/>
        <end position="130"/>
    </location>
</feature>
<evidence type="ECO:0000256" key="3">
    <source>
        <dbReference type="ARBA" id="ARBA00022692"/>
    </source>
</evidence>
<evidence type="ECO:0000256" key="6">
    <source>
        <dbReference type="SAM" id="Phobius"/>
    </source>
</evidence>
<comment type="caution">
    <text evidence="7">The sequence shown here is derived from an EMBL/GenBank/DDBJ whole genome shotgun (WGS) entry which is preliminary data.</text>
</comment>
<keyword evidence="3 6" id="KW-0812">Transmembrane</keyword>
<protein>
    <recommendedName>
        <fullName evidence="9">Transmembrane protein</fullName>
    </recommendedName>
</protein>
<sequence>MKPGSSLDSKKSEEFEKNLVKRTPVFSVIPYGESVNRPVAIDMTAEVPIQTECIVKDKWAGQYVFSVLSAICCFGPLSTIGLLHILSAQTEHRSGNILVAKAKQRQAKLWTTASWIFGLLVLAALAFNYFGAALFTPQIHKTETDYRANRVNHRTLQAKPSRLYAPELQYEMTREQDRLAKPAFIPELEFEIRREYGRTKKPAFISELAFEIQKEGRKTTTEPYVAELHYEIQKEKSKSQ</sequence>
<feature type="transmembrane region" description="Helical" evidence="6">
    <location>
        <begin position="63"/>
        <end position="86"/>
    </location>
</feature>
<comment type="subcellular location">
    <subcellularLocation>
        <location evidence="1">Membrane</location>
    </subcellularLocation>
</comment>
<comment type="similarity">
    <text evidence="2">Belongs to the CD225/Dispanin family.</text>
</comment>
<dbReference type="Proteomes" id="UP000593567">
    <property type="component" value="Unassembled WGS sequence"/>
</dbReference>
<proteinExistence type="inferred from homology"/>
<dbReference type="AlphaFoldDB" id="A0A7J7JPN0"/>
<dbReference type="InterPro" id="IPR007593">
    <property type="entry name" value="CD225/Dispanin_fam"/>
</dbReference>
<reference evidence="7" key="1">
    <citation type="submission" date="2020-06" db="EMBL/GenBank/DDBJ databases">
        <title>Draft genome of Bugula neritina, a colonial animal packing powerful symbionts and potential medicines.</title>
        <authorList>
            <person name="Rayko M."/>
        </authorList>
    </citation>
    <scope>NUCLEOTIDE SEQUENCE [LARGE SCALE GENOMIC DNA]</scope>
    <source>
        <strain evidence="7">Kwan_BN1</strain>
    </source>
</reference>
<evidence type="ECO:0000256" key="1">
    <source>
        <dbReference type="ARBA" id="ARBA00004370"/>
    </source>
</evidence>
<evidence type="ECO:0000256" key="5">
    <source>
        <dbReference type="ARBA" id="ARBA00023136"/>
    </source>
</evidence>
<dbReference type="EMBL" id="VXIV02002067">
    <property type="protein sequence ID" value="KAF6027584.1"/>
    <property type="molecule type" value="Genomic_DNA"/>
</dbReference>
<keyword evidence="4 6" id="KW-1133">Transmembrane helix</keyword>
<organism evidence="7 8">
    <name type="scientific">Bugula neritina</name>
    <name type="common">Brown bryozoan</name>
    <name type="synonym">Sertularia neritina</name>
    <dbReference type="NCBI Taxonomy" id="10212"/>
    <lineage>
        <taxon>Eukaryota</taxon>
        <taxon>Metazoa</taxon>
        <taxon>Spiralia</taxon>
        <taxon>Lophotrochozoa</taxon>
        <taxon>Bryozoa</taxon>
        <taxon>Gymnolaemata</taxon>
        <taxon>Cheilostomatida</taxon>
        <taxon>Flustrina</taxon>
        <taxon>Buguloidea</taxon>
        <taxon>Bugulidae</taxon>
        <taxon>Bugula</taxon>
    </lineage>
</organism>
<evidence type="ECO:0000256" key="4">
    <source>
        <dbReference type="ARBA" id="ARBA00022989"/>
    </source>
</evidence>
<dbReference type="Pfam" id="PF04505">
    <property type="entry name" value="CD225"/>
    <property type="match status" value="1"/>
</dbReference>
<evidence type="ECO:0008006" key="9">
    <source>
        <dbReference type="Google" id="ProtNLM"/>
    </source>
</evidence>